<evidence type="ECO:0000313" key="3">
    <source>
        <dbReference type="Proteomes" id="UP001595555"/>
    </source>
</evidence>
<feature type="chain" id="PRO_5047106129" description="Lipoprotein" evidence="1">
    <location>
        <begin position="27"/>
        <end position="134"/>
    </location>
</feature>
<evidence type="ECO:0000313" key="2">
    <source>
        <dbReference type="EMBL" id="MFC3116727.1"/>
    </source>
</evidence>
<reference evidence="3" key="1">
    <citation type="journal article" date="2019" name="Int. J. Syst. Evol. Microbiol.">
        <title>The Global Catalogue of Microorganisms (GCM) 10K type strain sequencing project: providing services to taxonomists for standard genome sequencing and annotation.</title>
        <authorList>
            <consortium name="The Broad Institute Genomics Platform"/>
            <consortium name="The Broad Institute Genome Sequencing Center for Infectious Disease"/>
            <person name="Wu L."/>
            <person name="Ma J."/>
        </authorList>
    </citation>
    <scope>NUCLEOTIDE SEQUENCE [LARGE SCALE GENOMIC DNA]</scope>
    <source>
        <strain evidence="3">KCTC 52237</strain>
    </source>
</reference>
<evidence type="ECO:0008006" key="4">
    <source>
        <dbReference type="Google" id="ProtNLM"/>
    </source>
</evidence>
<sequence length="134" mass="14146">MKIIKPLALPLAILAALLTACGGANSNPAAKAEPNMQQAKPSKQVKVFKADQSVQCESEGIALDDARLELASAGIDVICAQKGHDGLNRIAMCGADTGSLNVFVIHPNNLVDAEKLGFQSTSELPEYQDRVCEN</sequence>
<accession>A0ABV7FGU4</accession>
<evidence type="ECO:0000256" key="1">
    <source>
        <dbReference type="SAM" id="SignalP"/>
    </source>
</evidence>
<name>A0ABV7FGU4_9GAMM</name>
<dbReference type="Proteomes" id="UP001595555">
    <property type="component" value="Unassembled WGS sequence"/>
</dbReference>
<dbReference type="RefSeq" id="WP_378120315.1">
    <property type="nucleotide sequence ID" value="NZ_JBHRTF010000006.1"/>
</dbReference>
<feature type="signal peptide" evidence="1">
    <location>
        <begin position="1"/>
        <end position="26"/>
    </location>
</feature>
<protein>
    <recommendedName>
        <fullName evidence="4">Lipoprotein</fullName>
    </recommendedName>
</protein>
<proteinExistence type="predicted"/>
<keyword evidence="1" id="KW-0732">Signal</keyword>
<dbReference type="PROSITE" id="PS51257">
    <property type="entry name" value="PROKAR_LIPOPROTEIN"/>
    <property type="match status" value="1"/>
</dbReference>
<gene>
    <name evidence="2" type="ORF">ACFODX_14240</name>
</gene>
<comment type="caution">
    <text evidence="2">The sequence shown here is derived from an EMBL/GenBank/DDBJ whole genome shotgun (WGS) entry which is preliminary data.</text>
</comment>
<keyword evidence="3" id="KW-1185">Reference proteome</keyword>
<organism evidence="2 3">
    <name type="scientific">Cellvibrio fontiphilus</name>
    <dbReference type="NCBI Taxonomy" id="1815559"/>
    <lineage>
        <taxon>Bacteria</taxon>
        <taxon>Pseudomonadati</taxon>
        <taxon>Pseudomonadota</taxon>
        <taxon>Gammaproteobacteria</taxon>
        <taxon>Cellvibrionales</taxon>
        <taxon>Cellvibrionaceae</taxon>
        <taxon>Cellvibrio</taxon>
    </lineage>
</organism>
<dbReference type="EMBL" id="JBHRTF010000006">
    <property type="protein sequence ID" value="MFC3116727.1"/>
    <property type="molecule type" value="Genomic_DNA"/>
</dbReference>